<gene>
    <name evidence="1" type="ORF">ARMOST_11684</name>
</gene>
<dbReference type="AlphaFoldDB" id="A0A284RHU5"/>
<name>A0A284RHU5_ARMOS</name>
<evidence type="ECO:0000313" key="2">
    <source>
        <dbReference type="Proteomes" id="UP000219338"/>
    </source>
</evidence>
<dbReference type="Proteomes" id="UP000219338">
    <property type="component" value="Unassembled WGS sequence"/>
</dbReference>
<reference evidence="2" key="1">
    <citation type="journal article" date="2017" name="Nat. Ecol. Evol.">
        <title>Genome expansion and lineage-specific genetic innovations in the forest pathogenic fungi Armillaria.</title>
        <authorList>
            <person name="Sipos G."/>
            <person name="Prasanna A.N."/>
            <person name="Walter M.C."/>
            <person name="O'Connor E."/>
            <person name="Balint B."/>
            <person name="Krizsan K."/>
            <person name="Kiss B."/>
            <person name="Hess J."/>
            <person name="Varga T."/>
            <person name="Slot J."/>
            <person name="Riley R."/>
            <person name="Boka B."/>
            <person name="Rigling D."/>
            <person name="Barry K."/>
            <person name="Lee J."/>
            <person name="Mihaltcheva S."/>
            <person name="LaButti K."/>
            <person name="Lipzen A."/>
            <person name="Waldron R."/>
            <person name="Moloney N.M."/>
            <person name="Sperisen C."/>
            <person name="Kredics L."/>
            <person name="Vagvoelgyi C."/>
            <person name="Patrignani A."/>
            <person name="Fitzpatrick D."/>
            <person name="Nagy I."/>
            <person name="Doyle S."/>
            <person name="Anderson J.B."/>
            <person name="Grigoriev I.V."/>
            <person name="Gueldener U."/>
            <person name="Muensterkoetter M."/>
            <person name="Nagy L.G."/>
        </authorList>
    </citation>
    <scope>NUCLEOTIDE SEQUENCE [LARGE SCALE GENOMIC DNA]</scope>
    <source>
        <strain evidence="2">C18/9</strain>
    </source>
</reference>
<accession>A0A284RHU5</accession>
<organism evidence="1 2">
    <name type="scientific">Armillaria ostoyae</name>
    <name type="common">Armillaria root rot fungus</name>
    <dbReference type="NCBI Taxonomy" id="47428"/>
    <lineage>
        <taxon>Eukaryota</taxon>
        <taxon>Fungi</taxon>
        <taxon>Dikarya</taxon>
        <taxon>Basidiomycota</taxon>
        <taxon>Agaricomycotina</taxon>
        <taxon>Agaricomycetes</taxon>
        <taxon>Agaricomycetidae</taxon>
        <taxon>Agaricales</taxon>
        <taxon>Marasmiineae</taxon>
        <taxon>Physalacriaceae</taxon>
        <taxon>Armillaria</taxon>
    </lineage>
</organism>
<protein>
    <submittedName>
        <fullName evidence="1">Uncharacterized protein</fullName>
    </submittedName>
</protein>
<keyword evidence="2" id="KW-1185">Reference proteome</keyword>
<sequence>MGAIEQEYKNSMYCILC</sequence>
<evidence type="ECO:0000313" key="1">
    <source>
        <dbReference type="EMBL" id="SJL08321.1"/>
    </source>
</evidence>
<dbReference type="EMBL" id="FUEG01000009">
    <property type="protein sequence ID" value="SJL08321.1"/>
    <property type="molecule type" value="Genomic_DNA"/>
</dbReference>
<proteinExistence type="predicted"/>